<dbReference type="VEuPathDB" id="FungiDB:AB675_2502"/>
<accession>A0A0N0NRC0</accession>
<sequence length="109" mass="12841">MPNTSDHHRIMLAIDYFAQWYQCPMTVQLPRSLKQEIEEVWQVNTAGVEWVDGEVDHLNQAFYLNMTQDPSMYIRQTDKGVEDWRARATGKFNFDRGVVSDHNYWTAEA</sequence>
<evidence type="ECO:0000313" key="2">
    <source>
        <dbReference type="Proteomes" id="UP000038010"/>
    </source>
</evidence>
<dbReference type="GeneID" id="28734358"/>
<gene>
    <name evidence="1" type="ORF">AB675_2502</name>
</gene>
<protein>
    <submittedName>
        <fullName evidence="1">Uncharacterized protein</fullName>
    </submittedName>
</protein>
<dbReference type="Proteomes" id="UP000038010">
    <property type="component" value="Unassembled WGS sequence"/>
</dbReference>
<evidence type="ECO:0000313" key="1">
    <source>
        <dbReference type="EMBL" id="KPI44918.1"/>
    </source>
</evidence>
<dbReference type="OrthoDB" id="407832at2759"/>
<dbReference type="AlphaFoldDB" id="A0A0N0NRC0"/>
<organism evidence="1 2">
    <name type="scientific">Cyphellophora attinorum</name>
    <dbReference type="NCBI Taxonomy" id="1664694"/>
    <lineage>
        <taxon>Eukaryota</taxon>
        <taxon>Fungi</taxon>
        <taxon>Dikarya</taxon>
        <taxon>Ascomycota</taxon>
        <taxon>Pezizomycotina</taxon>
        <taxon>Eurotiomycetes</taxon>
        <taxon>Chaetothyriomycetidae</taxon>
        <taxon>Chaetothyriales</taxon>
        <taxon>Cyphellophoraceae</taxon>
        <taxon>Cyphellophora</taxon>
    </lineage>
</organism>
<keyword evidence="2" id="KW-1185">Reference proteome</keyword>
<proteinExistence type="predicted"/>
<comment type="caution">
    <text evidence="1">The sequence shown here is derived from an EMBL/GenBank/DDBJ whole genome shotgun (WGS) entry which is preliminary data.</text>
</comment>
<dbReference type="EMBL" id="LFJN01000002">
    <property type="protein sequence ID" value="KPI44918.1"/>
    <property type="molecule type" value="Genomic_DNA"/>
</dbReference>
<reference evidence="1 2" key="1">
    <citation type="submission" date="2015-06" db="EMBL/GenBank/DDBJ databases">
        <title>Draft genome of the ant-associated black yeast Phialophora attae CBS 131958.</title>
        <authorList>
            <person name="Moreno L.F."/>
            <person name="Stielow B.J."/>
            <person name="de Hoog S."/>
            <person name="Vicente V.A."/>
            <person name="Weiss V.A."/>
            <person name="de Vries M."/>
            <person name="Cruz L.M."/>
            <person name="Souza E.M."/>
        </authorList>
    </citation>
    <scope>NUCLEOTIDE SEQUENCE [LARGE SCALE GENOMIC DNA]</scope>
    <source>
        <strain evidence="1 2">CBS 131958</strain>
    </source>
</reference>
<dbReference type="RefSeq" id="XP_018004881.1">
    <property type="nucleotide sequence ID" value="XM_018142478.1"/>
</dbReference>
<name>A0A0N0NRC0_9EURO</name>